<protein>
    <recommendedName>
        <fullName evidence="2">DUF1566 domain-containing protein</fullName>
    </recommendedName>
</protein>
<dbReference type="EMBL" id="LAZR01000933">
    <property type="protein sequence ID" value="KKN54308.1"/>
    <property type="molecule type" value="Genomic_DNA"/>
</dbReference>
<evidence type="ECO:0000313" key="1">
    <source>
        <dbReference type="EMBL" id="KKN54308.1"/>
    </source>
</evidence>
<comment type="caution">
    <text evidence="1">The sequence shown here is derived from an EMBL/GenBank/DDBJ whole genome shotgun (WGS) entry which is preliminary data.</text>
</comment>
<sequence>MAQIKEIIPAQYFEVIRNRIAEILTDELDNQVVLTYDADLEATVYVDRFVPFDHTDTPAVNISFAEGKYDNQTVVDVDGTYVFFIDAFTRANTTNSDRGDKLAMFKLHKLLGVCRAIIQNPIYKTLGFEPPFIMSRQISNISIAAPQKEGDALSVVMGRLILTIVAPEDTQLLTAKLIAGFDTQVKLSLTDKGYIFSGDNIPIPPVTDGKVKLNDDDFGTVAEGDTLNIPVVNTYDEELGSKIMEKWVIEDQQYKDTDNVVKSVPAGTLIICTQESPINQLTCQELNDGLTQSQRQVIQRVASIKTGQTISYATGDDADRGDGRGVDFFTLDCNNSFGNTNKQTDINGLQVYGNDYLIDHLTGLGWYLLKRVDANWATAMANALTDTTLGYDDWFIPNLRQFLSLLFLGDTGNRYPLYYEPINNFTPIISSNFWTSTTRMFNTDTAGLFILDGGSVLWFSKLNIRQVVICRKHFG</sequence>
<gene>
    <name evidence="1" type="ORF">LCGC14_0593630</name>
</gene>
<dbReference type="AlphaFoldDB" id="A0A0F9UL68"/>
<evidence type="ECO:0008006" key="2">
    <source>
        <dbReference type="Google" id="ProtNLM"/>
    </source>
</evidence>
<organism evidence="1">
    <name type="scientific">marine sediment metagenome</name>
    <dbReference type="NCBI Taxonomy" id="412755"/>
    <lineage>
        <taxon>unclassified sequences</taxon>
        <taxon>metagenomes</taxon>
        <taxon>ecological metagenomes</taxon>
    </lineage>
</organism>
<reference evidence="1" key="1">
    <citation type="journal article" date="2015" name="Nature">
        <title>Complex archaea that bridge the gap between prokaryotes and eukaryotes.</title>
        <authorList>
            <person name="Spang A."/>
            <person name="Saw J.H."/>
            <person name="Jorgensen S.L."/>
            <person name="Zaremba-Niedzwiedzka K."/>
            <person name="Martijn J."/>
            <person name="Lind A.E."/>
            <person name="van Eijk R."/>
            <person name="Schleper C."/>
            <person name="Guy L."/>
            <person name="Ettema T.J."/>
        </authorList>
    </citation>
    <scope>NUCLEOTIDE SEQUENCE</scope>
</reference>
<proteinExistence type="predicted"/>
<name>A0A0F9UL68_9ZZZZ</name>
<accession>A0A0F9UL68</accession>